<dbReference type="InterPro" id="IPR000866">
    <property type="entry name" value="AhpC/TSA"/>
</dbReference>
<proteinExistence type="predicted"/>
<keyword evidence="3" id="KW-1185">Reference proteome</keyword>
<gene>
    <name evidence="2" type="ORF">OA238_c38390</name>
</gene>
<dbReference type="OrthoDB" id="9809746at2"/>
<dbReference type="HOGENOM" id="CLU_132019_0_0_5"/>
<dbReference type="SUPFAM" id="SSF52833">
    <property type="entry name" value="Thioredoxin-like"/>
    <property type="match status" value="1"/>
</dbReference>
<sequence length="177" mass="19494">MIIPRQQTPTLSLPLVGGDHFDLSKETPDFATLVVAYRGLHCPICASYLAELDRMTPDFVASGVTTLAVSMDGQEKAQAMADKIEAQHLRIAYDLPVEAARNWGLYISLSIREAEPAVFSEPGIFLVKPDQTLFYLSVQTMPFARPQPSDILGAVNFAIKANYPARGDYVADLQYDN</sequence>
<dbReference type="InterPro" id="IPR036249">
    <property type="entry name" value="Thioredoxin-like_sf"/>
</dbReference>
<protein>
    <submittedName>
        <fullName evidence="2">Ahpc / TSA-like protein</fullName>
    </submittedName>
</protein>
<dbReference type="GO" id="GO:0016491">
    <property type="term" value="F:oxidoreductase activity"/>
    <property type="evidence" value="ECO:0007669"/>
    <property type="project" value="InterPro"/>
</dbReference>
<feature type="domain" description="Thioredoxin" evidence="1">
    <location>
        <begin position="2"/>
        <end position="160"/>
    </location>
</feature>
<dbReference type="GO" id="GO:0016209">
    <property type="term" value="F:antioxidant activity"/>
    <property type="evidence" value="ECO:0007669"/>
    <property type="project" value="InterPro"/>
</dbReference>
<dbReference type="eggNOG" id="COG1225">
    <property type="taxonomic scope" value="Bacteria"/>
</dbReference>
<dbReference type="STRING" id="391616.OA238_c38390"/>
<evidence type="ECO:0000259" key="1">
    <source>
        <dbReference type="PROSITE" id="PS51352"/>
    </source>
</evidence>
<dbReference type="EMBL" id="CP003742">
    <property type="protein sequence ID" value="AGI73785.1"/>
    <property type="molecule type" value="Genomic_DNA"/>
</dbReference>
<dbReference type="Gene3D" id="3.40.30.10">
    <property type="entry name" value="Glutaredoxin"/>
    <property type="match status" value="1"/>
</dbReference>
<evidence type="ECO:0000313" key="3">
    <source>
        <dbReference type="Proteomes" id="UP000004688"/>
    </source>
</evidence>
<dbReference type="Proteomes" id="UP000004688">
    <property type="component" value="Chromosome"/>
</dbReference>
<reference evidence="2 3" key="1">
    <citation type="journal article" date="2013" name="PLoS ONE">
        <title>Poles Apart: Arctic and Antarctic Octadecabacter strains Share High Genome Plasticity and a New Type of Xanthorhodopsin.</title>
        <authorList>
            <person name="Vollmers J."/>
            <person name="Voget S."/>
            <person name="Dietrich S."/>
            <person name="Gollnow K."/>
            <person name="Smits M."/>
            <person name="Meyer K."/>
            <person name="Brinkhoff T."/>
            <person name="Simon M."/>
            <person name="Daniel R."/>
        </authorList>
    </citation>
    <scope>NUCLEOTIDE SEQUENCE [LARGE SCALE GENOMIC DNA]</scope>
    <source>
        <strain evidence="2 3">238</strain>
    </source>
</reference>
<dbReference type="Pfam" id="PF00578">
    <property type="entry name" value="AhpC-TSA"/>
    <property type="match status" value="1"/>
</dbReference>
<name>M9RVA7_9RHOB</name>
<accession>M9RVA7</accession>
<dbReference type="InterPro" id="IPR013766">
    <property type="entry name" value="Thioredoxin_domain"/>
</dbReference>
<organism evidence="2 3">
    <name type="scientific">Octadecabacter arcticus 238</name>
    <dbReference type="NCBI Taxonomy" id="391616"/>
    <lineage>
        <taxon>Bacteria</taxon>
        <taxon>Pseudomonadati</taxon>
        <taxon>Pseudomonadota</taxon>
        <taxon>Alphaproteobacteria</taxon>
        <taxon>Rhodobacterales</taxon>
        <taxon>Roseobacteraceae</taxon>
        <taxon>Octadecabacter</taxon>
    </lineage>
</organism>
<dbReference type="RefSeq" id="WP_015496772.1">
    <property type="nucleotide sequence ID" value="NC_020908.1"/>
</dbReference>
<dbReference type="CDD" id="cd02970">
    <property type="entry name" value="PRX_like2"/>
    <property type="match status" value="1"/>
</dbReference>
<evidence type="ECO:0000313" key="2">
    <source>
        <dbReference type="EMBL" id="AGI73785.1"/>
    </source>
</evidence>
<dbReference type="PROSITE" id="PS51352">
    <property type="entry name" value="THIOREDOXIN_2"/>
    <property type="match status" value="1"/>
</dbReference>
<dbReference type="AlphaFoldDB" id="M9RVA7"/>
<dbReference type="KEGG" id="oar:OA238_c38390"/>